<dbReference type="InterPro" id="IPR036779">
    <property type="entry name" value="LysM_dom_sf"/>
</dbReference>
<evidence type="ECO:0000256" key="2">
    <source>
        <dbReference type="SAM" id="MobiDB-lite"/>
    </source>
</evidence>
<dbReference type="EMBL" id="JAJHUN010000009">
    <property type="protein sequence ID" value="KAJ4149874.1"/>
    <property type="molecule type" value="Genomic_DNA"/>
</dbReference>
<dbReference type="PANTHER" id="PTHR34997">
    <property type="entry name" value="AM15"/>
    <property type="match status" value="1"/>
</dbReference>
<sequence>MVIGGAGGSVQKPDDQGVGSLVLVDAIIANTKNGIVTTLKSDHATSFLLQNVGFFNVETAVQDRAGGQVLVAGGNQVVLDSWGFGLLSNAAGELSTFVNGDAIPAMNRPKEFLGKSYDSMKPNLFTRRRPKYYDEPRSNIMNVRTLGAKGDGSTDDTAVLNSVLEGAANTSSIVFIPHGVYIVTDTLRVPLGSRIIGQAWSQIMGKGKTFSDEMSPKAVVQVGRPGDRDIVEIQDLLFTVNGATEGAVIVEWNVQESTQGSAGLWDSHIRVGGAAGSNLQYRDCPKGSSSAMKDCKAASVMLHLKPNSTAYIENMWAWVADHDLDRIDLGQLDIYTGRGVLVESRLAYFWGTASEHAVLYQYQLSNAANILMGMIQTESPYFQPTPAAPYPFKAGIFPNDPTFEDCAGQSDKCAVSWAARIVDSSSVYILGAGLYSWFHNYDQACVETNDCQLRGVEVEESYDVWIYNLCTKAIVEMVSPKNSAPTLAKDNVNGFLSSILGWLQGSQDVSGRRNFTGFAVYEPDFVKRLGVSDTCETALKEHVYCHEQVQDFRSLDFRGSLNNVTLTDLVCADECRKSLESWTANVKTACADVIIADGVAYAPGMIMLSGMNETCLRDETTGDYCNDVIDGFTEVDSINGMPIQELCSYCNVQRLAVMQETKYSTFDAHFKSELDYVNSHCQLSKNTTVPDRIYPDTPGDDSCHMGEWYTTEAKITCDDISLPRNISSASLYLANQNTLATCGTKDPIPSGTKLCIPPSCSHVYQVEGNSTCSDIEIRIIPFPDIRVGDVRKYNRWVNVDCTNMDAVRASYGSTICLGPLFGDAEIGINFEGNVVPKYSDGYNSKFAPSPEGVAVAAGTTRHCGNWHVAEEADTCVTICVGQKIPAQLFLKVNPSLGTDHGACSEHLEAGKAYCVGPNYDWEDPWSPIDPDPEPTTTKTTSTATSTSTLPTHTPSFHVRACYHNDCTGDVHNNLDIDGDTCINTDCKVASLDVAATGLCPDGQVQISYWEKPNCSGEWYGYGYASRGQCRGLWTDGRKLQSLHLRCTAPITDCVNQGSCTYDPEPAQGHC</sequence>
<comment type="caution">
    <text evidence="4">The sequence shown here is derived from an EMBL/GenBank/DDBJ whole genome shotgun (WGS) entry which is preliminary data.</text>
</comment>
<evidence type="ECO:0000259" key="3">
    <source>
        <dbReference type="Pfam" id="PF12708"/>
    </source>
</evidence>
<name>A0A9W8Q8F5_AKAMU</name>
<evidence type="ECO:0000256" key="1">
    <source>
        <dbReference type="ARBA" id="ARBA00044955"/>
    </source>
</evidence>
<accession>A0A9W8Q8F5</accession>
<dbReference type="KEGG" id="amus:LMH87_010652"/>
<protein>
    <recommendedName>
        <fullName evidence="3">Rhamnogalacturonase A/B/Epimerase-like pectate lyase domain-containing protein</fullName>
    </recommendedName>
</protein>
<dbReference type="Gene3D" id="2.160.20.10">
    <property type="entry name" value="Single-stranded right-handed beta-helix, Pectin lyase-like"/>
    <property type="match status" value="2"/>
</dbReference>
<feature type="compositionally biased region" description="Low complexity" evidence="2">
    <location>
        <begin position="934"/>
        <end position="949"/>
    </location>
</feature>
<dbReference type="Proteomes" id="UP001144673">
    <property type="component" value="Chromosome 4"/>
</dbReference>
<proteinExistence type="inferred from homology"/>
<reference evidence="4" key="1">
    <citation type="journal article" date="2023" name="Access Microbiol">
        <title>De-novo genome assembly for Akanthomyces muscarius, a biocontrol agent of insect agricultural pests.</title>
        <authorList>
            <person name="Erdos Z."/>
            <person name="Studholme D.J."/>
            <person name="Raymond B."/>
            <person name="Sharma M."/>
        </authorList>
    </citation>
    <scope>NUCLEOTIDE SEQUENCE</scope>
    <source>
        <strain evidence="4">Ve6</strain>
    </source>
</reference>
<feature type="region of interest" description="Disordered" evidence="2">
    <location>
        <begin position="924"/>
        <end position="949"/>
    </location>
</feature>
<dbReference type="Pfam" id="PF12708">
    <property type="entry name" value="Pect-lyase_RHGA_epim"/>
    <property type="match status" value="1"/>
</dbReference>
<dbReference type="InterPro" id="IPR024535">
    <property type="entry name" value="RHGA/B-epi-like_pectate_lyase"/>
</dbReference>
<feature type="domain" description="Rhamnogalacturonase A/B/Epimerase-like pectate lyase" evidence="3">
    <location>
        <begin position="141"/>
        <end position="202"/>
    </location>
</feature>
<dbReference type="InterPro" id="IPR052210">
    <property type="entry name" value="LysM1-like"/>
</dbReference>
<dbReference type="InterPro" id="IPR011050">
    <property type="entry name" value="Pectin_lyase_fold/virulence"/>
</dbReference>
<dbReference type="RefSeq" id="XP_056051588.1">
    <property type="nucleotide sequence ID" value="XM_056199662.1"/>
</dbReference>
<evidence type="ECO:0000313" key="5">
    <source>
        <dbReference type="Proteomes" id="UP001144673"/>
    </source>
</evidence>
<keyword evidence="5" id="KW-1185">Reference proteome</keyword>
<dbReference type="CDD" id="cd23668">
    <property type="entry name" value="GH55_beta13glucanase-like"/>
    <property type="match status" value="1"/>
</dbReference>
<comment type="similarity">
    <text evidence="1">Belongs to the secreted LysM effector family.</text>
</comment>
<evidence type="ECO:0000313" key="4">
    <source>
        <dbReference type="EMBL" id="KAJ4149874.1"/>
    </source>
</evidence>
<dbReference type="Gene3D" id="3.10.350.10">
    <property type="entry name" value="LysM domain"/>
    <property type="match status" value="1"/>
</dbReference>
<gene>
    <name evidence="4" type="ORF">LMH87_010652</name>
</gene>
<dbReference type="SUPFAM" id="SSF51126">
    <property type="entry name" value="Pectin lyase-like"/>
    <property type="match status" value="1"/>
</dbReference>
<dbReference type="GO" id="GO:0008061">
    <property type="term" value="F:chitin binding"/>
    <property type="evidence" value="ECO:0007669"/>
    <property type="project" value="InterPro"/>
</dbReference>
<dbReference type="InterPro" id="IPR012334">
    <property type="entry name" value="Pectin_lyas_fold"/>
</dbReference>
<dbReference type="FunFam" id="2.160.20.10:FF:000049">
    <property type="entry name" value="Putative exo-beta-1,3-glucanase"/>
    <property type="match status" value="1"/>
</dbReference>
<dbReference type="PANTHER" id="PTHR34997:SF16">
    <property type="entry name" value="LYSM DOMAIN-CONTAINING PROTEIN"/>
    <property type="match status" value="1"/>
</dbReference>
<dbReference type="GeneID" id="80897811"/>
<organism evidence="4 5">
    <name type="scientific">Akanthomyces muscarius</name>
    <name type="common">Entomopathogenic fungus</name>
    <name type="synonym">Lecanicillium muscarium</name>
    <dbReference type="NCBI Taxonomy" id="2231603"/>
    <lineage>
        <taxon>Eukaryota</taxon>
        <taxon>Fungi</taxon>
        <taxon>Dikarya</taxon>
        <taxon>Ascomycota</taxon>
        <taxon>Pezizomycotina</taxon>
        <taxon>Sordariomycetes</taxon>
        <taxon>Hypocreomycetidae</taxon>
        <taxon>Hypocreales</taxon>
        <taxon>Cordycipitaceae</taxon>
        <taxon>Akanthomyces</taxon>
    </lineage>
</organism>
<dbReference type="AlphaFoldDB" id="A0A9W8Q8F5"/>